<dbReference type="InterPro" id="IPR002938">
    <property type="entry name" value="FAD-bd"/>
</dbReference>
<name>A0ABY7B4G3_9PSEU</name>
<sequence length="377" mass="40990">MMRNVLVSGAGVAGSALAYWLRRKGFSVTVVERAPAPRTGGQAVDIRGVALDVVGRMGLTDRVRAARTRMRGMSMMDGEGNEVFRSEEHTFSSGRLDGDDVELLREDLIAMLHETTGNQVEYVFGDSITALAQRARGVRVEFEGSGTRDFDLVIGADGAHSTVRRLAFGPEQRYSHHLGQYLGIFPMPNVLGLDNWQLWFRDEASGSGGAIYPVRDNAELRVTLGFGSEPLTYDYRNVQQQKRFLTERLAGLGWCVPTLLSAMDTATDFYFDAMAQIRMEHWAAGRVALVGDAGYCASPLSGQGTSLALAGAYVLADELGRSEDHAAAFEAYERRMRPFVTLNQALATENPAGPAAEESVDRAKNALSLDADVPTGV</sequence>
<evidence type="ECO:0000313" key="3">
    <source>
        <dbReference type="Proteomes" id="UP001163203"/>
    </source>
</evidence>
<reference evidence="2" key="1">
    <citation type="submission" date="2022-11" db="EMBL/GenBank/DDBJ databases">
        <authorList>
            <person name="Mo P."/>
        </authorList>
    </citation>
    <scope>NUCLEOTIDE SEQUENCE</scope>
    <source>
        <strain evidence="2">HUAS 11-8</strain>
    </source>
</reference>
<proteinExistence type="predicted"/>
<dbReference type="PANTHER" id="PTHR46865">
    <property type="entry name" value="OXIDOREDUCTASE-RELATED"/>
    <property type="match status" value="1"/>
</dbReference>
<organism evidence="2 3">
    <name type="scientific">Amycolatopsis cynarae</name>
    <dbReference type="NCBI Taxonomy" id="2995223"/>
    <lineage>
        <taxon>Bacteria</taxon>
        <taxon>Bacillati</taxon>
        <taxon>Actinomycetota</taxon>
        <taxon>Actinomycetes</taxon>
        <taxon>Pseudonocardiales</taxon>
        <taxon>Pseudonocardiaceae</taxon>
        <taxon>Amycolatopsis</taxon>
    </lineage>
</organism>
<dbReference type="Gene3D" id="3.50.50.60">
    <property type="entry name" value="FAD/NAD(P)-binding domain"/>
    <property type="match status" value="1"/>
</dbReference>
<dbReference type="InterPro" id="IPR051704">
    <property type="entry name" value="FAD_aromatic-hydroxylase"/>
</dbReference>
<keyword evidence="2" id="KW-0560">Oxidoreductase</keyword>
<keyword evidence="3" id="KW-1185">Reference proteome</keyword>
<keyword evidence="2" id="KW-0503">Monooxygenase</keyword>
<gene>
    <name evidence="2" type="ORF">ORV05_01610</name>
</gene>
<dbReference type="Gene3D" id="3.30.9.10">
    <property type="entry name" value="D-Amino Acid Oxidase, subunit A, domain 2"/>
    <property type="match status" value="1"/>
</dbReference>
<dbReference type="EMBL" id="CP113836">
    <property type="protein sequence ID" value="WAL66543.1"/>
    <property type="molecule type" value="Genomic_DNA"/>
</dbReference>
<protein>
    <submittedName>
        <fullName evidence="2">FAD-dependent monooxygenase</fullName>
    </submittedName>
</protein>
<accession>A0ABY7B4G3</accession>
<dbReference type="InterPro" id="IPR036188">
    <property type="entry name" value="FAD/NAD-bd_sf"/>
</dbReference>
<evidence type="ECO:0000313" key="2">
    <source>
        <dbReference type="EMBL" id="WAL66543.1"/>
    </source>
</evidence>
<dbReference type="SUPFAM" id="SSF51905">
    <property type="entry name" value="FAD/NAD(P)-binding domain"/>
    <property type="match status" value="1"/>
</dbReference>
<evidence type="ECO:0000259" key="1">
    <source>
        <dbReference type="Pfam" id="PF01494"/>
    </source>
</evidence>
<dbReference type="Proteomes" id="UP001163203">
    <property type="component" value="Chromosome"/>
</dbReference>
<dbReference type="PRINTS" id="PR00420">
    <property type="entry name" value="RNGMNOXGNASE"/>
</dbReference>
<feature type="domain" description="FAD-binding" evidence="1">
    <location>
        <begin position="4"/>
        <end position="340"/>
    </location>
</feature>
<dbReference type="GO" id="GO:0004497">
    <property type="term" value="F:monooxygenase activity"/>
    <property type="evidence" value="ECO:0007669"/>
    <property type="project" value="UniProtKB-KW"/>
</dbReference>
<dbReference type="Pfam" id="PF01494">
    <property type="entry name" value="FAD_binding_3"/>
    <property type="match status" value="1"/>
</dbReference>
<dbReference type="PANTHER" id="PTHR46865:SF2">
    <property type="entry name" value="MONOOXYGENASE"/>
    <property type="match status" value="1"/>
</dbReference>